<organism evidence="2 3">
    <name type="scientific">Natronorubrum thiooxidans</name>
    <dbReference type="NCBI Taxonomy" id="308853"/>
    <lineage>
        <taxon>Archaea</taxon>
        <taxon>Methanobacteriati</taxon>
        <taxon>Methanobacteriota</taxon>
        <taxon>Stenosarchaea group</taxon>
        <taxon>Halobacteria</taxon>
        <taxon>Halobacteriales</taxon>
        <taxon>Natrialbaceae</taxon>
        <taxon>Natronorubrum</taxon>
    </lineage>
</organism>
<keyword evidence="2" id="KW-0808">Transferase</keyword>
<dbReference type="SUPFAM" id="SSF56024">
    <property type="entry name" value="Phospholipase D/nuclease"/>
    <property type="match status" value="1"/>
</dbReference>
<dbReference type="AlphaFoldDB" id="A0A1N7CMB6"/>
<evidence type="ECO:0000313" key="2">
    <source>
        <dbReference type="EMBL" id="SIR64617.1"/>
    </source>
</evidence>
<evidence type="ECO:0000259" key="1">
    <source>
        <dbReference type="Pfam" id="PF13090"/>
    </source>
</evidence>
<dbReference type="Gene3D" id="3.30.870.10">
    <property type="entry name" value="Endonuclease Chain A"/>
    <property type="match status" value="1"/>
</dbReference>
<dbReference type="PANTHER" id="PTHR30218:SF0">
    <property type="entry name" value="POLYPHOSPHATE KINASE"/>
    <property type="match status" value="1"/>
</dbReference>
<sequence>MAGVEIDLIVRDICRLRPGLEDVSATITVHSIVGRFLEHSRIFYFHAGGDERYYIGSADWMARNLDSRVEAVAPIESPPLQARLEETLETLLADTENRWTMRSDGSYERVQSTDSSLDAHETFMQAAREPNQE</sequence>
<proteinExistence type="predicted"/>
<gene>
    <name evidence="2" type="ORF">SAMN05421752_101447</name>
</gene>
<dbReference type="GO" id="GO:0008976">
    <property type="term" value="F:polyphosphate kinase activity"/>
    <property type="evidence" value="ECO:0007669"/>
    <property type="project" value="InterPro"/>
</dbReference>
<dbReference type="GO" id="GO:0006799">
    <property type="term" value="P:polyphosphate biosynthetic process"/>
    <property type="evidence" value="ECO:0007669"/>
    <property type="project" value="InterPro"/>
</dbReference>
<dbReference type="InterPro" id="IPR025200">
    <property type="entry name" value="PPK_C_dom2"/>
</dbReference>
<accession>A0A1N7CMB6</accession>
<dbReference type="InterPro" id="IPR003414">
    <property type="entry name" value="PP_kinase"/>
</dbReference>
<reference evidence="3" key="1">
    <citation type="submission" date="2017-01" db="EMBL/GenBank/DDBJ databases">
        <authorList>
            <person name="Varghese N."/>
            <person name="Submissions S."/>
        </authorList>
    </citation>
    <scope>NUCLEOTIDE SEQUENCE [LARGE SCALE GENOMIC DNA]</scope>
    <source>
        <strain evidence="3">type strain: HArc-</strain>
    </source>
</reference>
<name>A0A1N7CMB6_9EURY</name>
<keyword evidence="3" id="KW-1185">Reference proteome</keyword>
<dbReference type="GO" id="GO:0009358">
    <property type="term" value="C:polyphosphate kinase complex"/>
    <property type="evidence" value="ECO:0007669"/>
    <property type="project" value="InterPro"/>
</dbReference>
<dbReference type="STRING" id="308853.SAMN05421752_101447"/>
<keyword evidence="2" id="KW-0418">Kinase</keyword>
<dbReference type="Proteomes" id="UP000185936">
    <property type="component" value="Unassembled WGS sequence"/>
</dbReference>
<protein>
    <submittedName>
        <fullName evidence="2">Polyphosphate kinase</fullName>
    </submittedName>
</protein>
<feature type="domain" description="Polyphosphate kinase C-terminal" evidence="1">
    <location>
        <begin position="2"/>
        <end position="114"/>
    </location>
</feature>
<dbReference type="PANTHER" id="PTHR30218">
    <property type="entry name" value="POLYPHOSPHATE KINASE"/>
    <property type="match status" value="1"/>
</dbReference>
<dbReference type="Pfam" id="PF13090">
    <property type="entry name" value="PP_kinase_C"/>
    <property type="match status" value="1"/>
</dbReference>
<evidence type="ECO:0000313" key="3">
    <source>
        <dbReference type="Proteomes" id="UP000185936"/>
    </source>
</evidence>
<dbReference type="EMBL" id="FTNR01000001">
    <property type="protein sequence ID" value="SIR64617.1"/>
    <property type="molecule type" value="Genomic_DNA"/>
</dbReference>